<reference evidence="2" key="2">
    <citation type="journal article" date="2013" name="Nat. Genet.">
        <title>The draft genomes of soft-shell turtle and green sea turtle yield insights into the development and evolution of the turtle-specific body plan.</title>
        <authorList>
            <person name="Wang Z."/>
            <person name="Pascual-Anaya J."/>
            <person name="Zadissa A."/>
            <person name="Li W."/>
            <person name="Niimura Y."/>
            <person name="Huang Z."/>
            <person name="Li C."/>
            <person name="White S."/>
            <person name="Xiong Z."/>
            <person name="Fang D."/>
            <person name="Wang B."/>
            <person name="Ming Y."/>
            <person name="Chen Y."/>
            <person name="Zheng Y."/>
            <person name="Kuraku S."/>
            <person name="Pignatelli M."/>
            <person name="Herrero J."/>
            <person name="Beal K."/>
            <person name="Nozawa M."/>
            <person name="Li Q."/>
            <person name="Wang J."/>
            <person name="Zhang H."/>
            <person name="Yu L."/>
            <person name="Shigenobu S."/>
            <person name="Wang J."/>
            <person name="Liu J."/>
            <person name="Flicek P."/>
            <person name="Searle S."/>
            <person name="Wang J."/>
            <person name="Kuratani S."/>
            <person name="Yin Y."/>
            <person name="Aken B."/>
            <person name="Zhang G."/>
            <person name="Irie N."/>
        </authorList>
    </citation>
    <scope>NUCLEOTIDE SEQUENCE [LARGE SCALE GENOMIC DNA]</scope>
    <source>
        <strain evidence="2">Daiwa-1</strain>
    </source>
</reference>
<name>K7EYL1_PELSI</name>
<dbReference type="HOGENOM" id="CLU_155634_0_0_1"/>
<dbReference type="eggNOG" id="ENOG502S75Z">
    <property type="taxonomic scope" value="Eukaryota"/>
</dbReference>
<sequence length="100" mass="10188">LTPEAVEGAALAFQGVHHVHGRHGLALGVLGVSLRVADHVLQENLQHPAGLLVDQPGDTLDTAAASQTANSGLGDALDVIPENLAMPFGASFPQPLPAFA</sequence>
<protein>
    <submittedName>
        <fullName evidence="1">Uncharacterized protein</fullName>
    </submittedName>
</protein>
<evidence type="ECO:0000313" key="2">
    <source>
        <dbReference type="Proteomes" id="UP000007267"/>
    </source>
</evidence>
<reference evidence="1" key="4">
    <citation type="submission" date="2025-09" db="UniProtKB">
        <authorList>
            <consortium name="Ensembl"/>
        </authorList>
    </citation>
    <scope>IDENTIFICATION</scope>
</reference>
<dbReference type="Ensembl" id="ENSPSIT00000000871.1">
    <property type="protein sequence ID" value="ENSPSIP00000000871.1"/>
    <property type="gene ID" value="ENSPSIG00000000871.1"/>
</dbReference>
<reference evidence="2" key="1">
    <citation type="submission" date="2011-10" db="EMBL/GenBank/DDBJ databases">
        <authorList>
            <consortium name="Soft-shell Turtle Genome Consortium"/>
        </authorList>
    </citation>
    <scope>NUCLEOTIDE SEQUENCE [LARGE SCALE GENOMIC DNA]</scope>
    <source>
        <strain evidence="2">Daiwa-1</strain>
    </source>
</reference>
<evidence type="ECO:0000313" key="1">
    <source>
        <dbReference type="Ensembl" id="ENSPSIP00000000871.1"/>
    </source>
</evidence>
<organism evidence="1 2">
    <name type="scientific">Pelodiscus sinensis</name>
    <name type="common">Chinese softshell turtle</name>
    <name type="synonym">Trionyx sinensis</name>
    <dbReference type="NCBI Taxonomy" id="13735"/>
    <lineage>
        <taxon>Eukaryota</taxon>
        <taxon>Metazoa</taxon>
        <taxon>Chordata</taxon>
        <taxon>Craniata</taxon>
        <taxon>Vertebrata</taxon>
        <taxon>Euteleostomi</taxon>
        <taxon>Archelosauria</taxon>
        <taxon>Testudinata</taxon>
        <taxon>Testudines</taxon>
        <taxon>Cryptodira</taxon>
        <taxon>Trionychia</taxon>
        <taxon>Trionychidae</taxon>
        <taxon>Pelodiscus</taxon>
    </lineage>
</organism>
<dbReference type="GeneTree" id="ENSGT01060000249845"/>
<keyword evidence="2" id="KW-1185">Reference proteome</keyword>
<proteinExistence type="predicted"/>
<dbReference type="STRING" id="13735.ENSPSIP00000000871"/>
<dbReference type="AlphaFoldDB" id="K7EYL1"/>
<accession>K7EYL1</accession>
<reference evidence="1" key="3">
    <citation type="submission" date="2025-08" db="UniProtKB">
        <authorList>
            <consortium name="Ensembl"/>
        </authorList>
    </citation>
    <scope>IDENTIFICATION</scope>
</reference>
<dbReference type="Proteomes" id="UP000007267">
    <property type="component" value="Unassembled WGS sequence"/>
</dbReference>
<dbReference type="EMBL" id="AGCU01123540">
    <property type="status" value="NOT_ANNOTATED_CDS"/>
    <property type="molecule type" value="Genomic_DNA"/>
</dbReference>